<reference evidence="1" key="4">
    <citation type="submission" date="2025-09" db="UniProtKB">
        <authorList>
            <consortium name="Ensembl"/>
        </authorList>
    </citation>
    <scope>IDENTIFICATION</scope>
    <source>
        <strain evidence="1">HSOK</strain>
    </source>
</reference>
<dbReference type="Ensembl" id="ENSORLT00015003345.1">
    <property type="protein sequence ID" value="ENSORLP00015026248.1"/>
    <property type="gene ID" value="ENSORLG00015007787.1"/>
</dbReference>
<reference evidence="1" key="3">
    <citation type="submission" date="2025-08" db="UniProtKB">
        <authorList>
            <consortium name="Ensembl"/>
        </authorList>
    </citation>
    <scope>IDENTIFICATION</scope>
    <source>
        <strain evidence="1">HSOK</strain>
    </source>
</reference>
<evidence type="ECO:0000313" key="2">
    <source>
        <dbReference type="Proteomes" id="UP000265200"/>
    </source>
</evidence>
<evidence type="ECO:0000313" key="1">
    <source>
        <dbReference type="Ensembl" id="ENSORLP00015026248.1"/>
    </source>
</evidence>
<dbReference type="PANTHER" id="PTHR33395:SF22">
    <property type="entry name" value="REVERSE TRANSCRIPTASE DOMAIN-CONTAINING PROTEIN"/>
    <property type="match status" value="1"/>
</dbReference>
<reference key="1">
    <citation type="journal article" date="2007" name="Nature">
        <title>The medaka draft genome and insights into vertebrate genome evolution.</title>
        <authorList>
            <person name="Kasahara M."/>
            <person name="Naruse K."/>
            <person name="Sasaki S."/>
            <person name="Nakatani Y."/>
            <person name="Qu W."/>
            <person name="Ahsan B."/>
            <person name="Yamada T."/>
            <person name="Nagayasu Y."/>
            <person name="Doi K."/>
            <person name="Kasai Y."/>
            <person name="Jindo T."/>
            <person name="Kobayashi D."/>
            <person name="Shimada A."/>
            <person name="Toyoda A."/>
            <person name="Kuroki Y."/>
            <person name="Fujiyama A."/>
            <person name="Sasaki T."/>
            <person name="Shimizu A."/>
            <person name="Asakawa S."/>
            <person name="Shimizu N."/>
            <person name="Hashimoto S."/>
            <person name="Yang J."/>
            <person name="Lee Y."/>
            <person name="Matsushima K."/>
            <person name="Sugano S."/>
            <person name="Sakaizumi M."/>
            <person name="Narita T."/>
            <person name="Ohishi K."/>
            <person name="Haga S."/>
            <person name="Ohta F."/>
            <person name="Nomoto H."/>
            <person name="Nogata K."/>
            <person name="Morishita T."/>
            <person name="Endo T."/>
            <person name="Shin-I T."/>
            <person name="Takeda H."/>
            <person name="Morishita S."/>
            <person name="Kohara Y."/>
        </authorList>
    </citation>
    <scope>NUCLEOTIDE SEQUENCE [LARGE SCALE GENOMIC DNA]</scope>
    <source>
        <strain>Hd-rR</strain>
    </source>
</reference>
<dbReference type="Proteomes" id="UP000265200">
    <property type="component" value="Chromosome 10"/>
</dbReference>
<sequence>MNLIVDRSKLPDHSVLYLRSKTIETNFINNMQIGSQNKKPIRKLPVNFLEFCFMNGFIPSSWYKSIIKPIPKSPQADTRVPLNYRGISLLCTVYKVFSSILNNQLSQYLETNQVLVEQQNGFRRN</sequence>
<evidence type="ECO:0008006" key="3">
    <source>
        <dbReference type="Google" id="ProtNLM"/>
    </source>
</evidence>
<organism evidence="1 2">
    <name type="scientific">Oryzias latipes</name>
    <name type="common">Japanese rice fish</name>
    <name type="synonym">Japanese killifish</name>
    <dbReference type="NCBI Taxonomy" id="8090"/>
    <lineage>
        <taxon>Eukaryota</taxon>
        <taxon>Metazoa</taxon>
        <taxon>Chordata</taxon>
        <taxon>Craniata</taxon>
        <taxon>Vertebrata</taxon>
        <taxon>Euteleostomi</taxon>
        <taxon>Actinopterygii</taxon>
        <taxon>Neopterygii</taxon>
        <taxon>Teleostei</taxon>
        <taxon>Neoteleostei</taxon>
        <taxon>Acanthomorphata</taxon>
        <taxon>Ovalentaria</taxon>
        <taxon>Atherinomorphae</taxon>
        <taxon>Beloniformes</taxon>
        <taxon>Adrianichthyidae</taxon>
        <taxon>Oryziinae</taxon>
        <taxon>Oryzias</taxon>
    </lineage>
</organism>
<dbReference type="AlphaFoldDB" id="A0A3P9J295"/>
<name>A0A3P9J295_ORYLA</name>
<accession>A0A3P9J295</accession>
<proteinExistence type="predicted"/>
<reference evidence="1 2" key="2">
    <citation type="submission" date="2017-04" db="EMBL/GenBank/DDBJ databases">
        <title>CpG methylation of centromeres and impact of large insertions on vertebrate speciation.</title>
        <authorList>
            <person name="Ichikawa K."/>
            <person name="Yoshimura J."/>
            <person name="Morishita S."/>
        </authorList>
    </citation>
    <scope>NUCLEOTIDE SEQUENCE</scope>
    <source>
        <strain evidence="1 2">HSOK</strain>
    </source>
</reference>
<protein>
    <recommendedName>
        <fullName evidence="3">Reverse transcriptase domain-containing protein</fullName>
    </recommendedName>
</protein>
<dbReference type="PANTHER" id="PTHR33395">
    <property type="entry name" value="TRANSCRIPTASE, PUTATIVE-RELATED-RELATED"/>
    <property type="match status" value="1"/>
</dbReference>